<evidence type="ECO:0000259" key="4">
    <source>
        <dbReference type="PROSITE" id="PS50940"/>
    </source>
</evidence>
<dbReference type="PROSITE" id="PS50940">
    <property type="entry name" value="CHIT_BIND_II"/>
    <property type="match status" value="1"/>
</dbReference>
<evidence type="ECO:0000313" key="5">
    <source>
        <dbReference type="EMBL" id="KAL3852074.1"/>
    </source>
</evidence>
<protein>
    <recommendedName>
        <fullName evidence="4">Chitin-binding type-2 domain-containing protein</fullName>
    </recommendedName>
</protein>
<evidence type="ECO:0000313" key="6">
    <source>
        <dbReference type="Proteomes" id="UP001634394"/>
    </source>
</evidence>
<dbReference type="InterPro" id="IPR036383">
    <property type="entry name" value="TSP1_rpt_sf"/>
</dbReference>
<name>A0ABD3URG1_SINWO</name>
<accession>A0ABD3URG1</accession>
<evidence type="ECO:0000256" key="2">
    <source>
        <dbReference type="ARBA" id="ARBA00023157"/>
    </source>
</evidence>
<dbReference type="SUPFAM" id="SSF57625">
    <property type="entry name" value="Invertebrate chitin-binding proteins"/>
    <property type="match status" value="1"/>
</dbReference>
<dbReference type="InterPro" id="IPR052065">
    <property type="entry name" value="Compl_asym_regulator"/>
</dbReference>
<keyword evidence="3" id="KW-0732">Signal</keyword>
<dbReference type="InterPro" id="IPR002557">
    <property type="entry name" value="Chitin-bd_dom"/>
</dbReference>
<dbReference type="Proteomes" id="UP001634394">
    <property type="component" value="Unassembled WGS sequence"/>
</dbReference>
<dbReference type="SUPFAM" id="SSF82895">
    <property type="entry name" value="TSP-1 type 1 repeat"/>
    <property type="match status" value="2"/>
</dbReference>
<sequence>MSLTYGILLLAVCTVFVSMPHGTLSSKCSKSSVAPICGVGCNWGAWTGWVSEGTCNVTCGNGSQVQYRNRTCIPQTVGKQCNATSSECQSIPCNTQSCTVDGGWNVWNSWTSDGNCFTTCSVCAQPQTRYRECTRPVPQNGGNYCSGSSTESKNISCDVITCPLVNGGWGEWRNWTESSSCSTSCGGGTMTIVRTRFCINPPPENGGKHCNGTMSQSLNVPCNTEPCSPVNASWGDWTPWTSNGRWNFTCTTGSQTQTRSRPCSIPQSCGFNCDGDATFSQILQCNKETCPPECPLTGNVKDCSISSISMTRAVQTPTSGCTSLNCMCDEIFHGHTRYPSNCTQFIKCAFNKPFISSCESGTYWNQKLQICDQGKC</sequence>
<keyword evidence="1" id="KW-0677">Repeat</keyword>
<gene>
    <name evidence="5" type="ORF">ACJMK2_015761</name>
</gene>
<proteinExistence type="predicted"/>
<dbReference type="SMART" id="SM00209">
    <property type="entry name" value="TSP1"/>
    <property type="match status" value="4"/>
</dbReference>
<feature type="chain" id="PRO_5044840048" description="Chitin-binding type-2 domain-containing protein" evidence="3">
    <location>
        <begin position="26"/>
        <end position="376"/>
    </location>
</feature>
<dbReference type="PROSITE" id="PS50092">
    <property type="entry name" value="TSP1"/>
    <property type="match status" value="4"/>
</dbReference>
<keyword evidence="2" id="KW-1015">Disulfide bond</keyword>
<evidence type="ECO:0000256" key="1">
    <source>
        <dbReference type="ARBA" id="ARBA00022737"/>
    </source>
</evidence>
<dbReference type="EMBL" id="JBJQND010000015">
    <property type="protein sequence ID" value="KAL3852074.1"/>
    <property type="molecule type" value="Genomic_DNA"/>
</dbReference>
<evidence type="ECO:0000256" key="3">
    <source>
        <dbReference type="SAM" id="SignalP"/>
    </source>
</evidence>
<dbReference type="AlphaFoldDB" id="A0ABD3URG1"/>
<dbReference type="PANTHER" id="PTHR22906">
    <property type="entry name" value="PROPERDIN"/>
    <property type="match status" value="1"/>
</dbReference>
<dbReference type="Gene3D" id="2.20.100.10">
    <property type="entry name" value="Thrombospondin type-1 (TSP1) repeat"/>
    <property type="match status" value="4"/>
</dbReference>
<dbReference type="InterPro" id="IPR000884">
    <property type="entry name" value="TSP1_rpt"/>
</dbReference>
<feature type="domain" description="Chitin-binding type-2" evidence="4">
    <location>
        <begin position="325"/>
        <end position="372"/>
    </location>
</feature>
<organism evidence="5 6">
    <name type="scientific">Sinanodonta woodiana</name>
    <name type="common">Chinese pond mussel</name>
    <name type="synonym">Anodonta woodiana</name>
    <dbReference type="NCBI Taxonomy" id="1069815"/>
    <lineage>
        <taxon>Eukaryota</taxon>
        <taxon>Metazoa</taxon>
        <taxon>Spiralia</taxon>
        <taxon>Lophotrochozoa</taxon>
        <taxon>Mollusca</taxon>
        <taxon>Bivalvia</taxon>
        <taxon>Autobranchia</taxon>
        <taxon>Heteroconchia</taxon>
        <taxon>Palaeoheterodonta</taxon>
        <taxon>Unionida</taxon>
        <taxon>Unionoidea</taxon>
        <taxon>Unionidae</taxon>
        <taxon>Unioninae</taxon>
        <taxon>Sinanodonta</taxon>
    </lineage>
</organism>
<keyword evidence="6" id="KW-1185">Reference proteome</keyword>
<comment type="caution">
    <text evidence="5">The sequence shown here is derived from an EMBL/GenBank/DDBJ whole genome shotgun (WGS) entry which is preliminary data.</text>
</comment>
<dbReference type="Gene3D" id="2.170.140.10">
    <property type="entry name" value="Chitin binding domain"/>
    <property type="match status" value="1"/>
</dbReference>
<dbReference type="Pfam" id="PF01607">
    <property type="entry name" value="CBM_14"/>
    <property type="match status" value="1"/>
</dbReference>
<feature type="signal peptide" evidence="3">
    <location>
        <begin position="1"/>
        <end position="25"/>
    </location>
</feature>
<dbReference type="InterPro" id="IPR036508">
    <property type="entry name" value="Chitin-bd_dom_sf"/>
</dbReference>
<dbReference type="Pfam" id="PF00090">
    <property type="entry name" value="TSP_1"/>
    <property type="match status" value="2"/>
</dbReference>
<dbReference type="PANTHER" id="PTHR22906:SF21">
    <property type="entry name" value="SEMA DOMAIN-CONTAINING PROTEIN"/>
    <property type="match status" value="1"/>
</dbReference>
<reference evidence="5 6" key="1">
    <citation type="submission" date="2024-11" db="EMBL/GenBank/DDBJ databases">
        <title>Chromosome-level genome assembly of the freshwater bivalve Anodonta woodiana.</title>
        <authorList>
            <person name="Chen X."/>
        </authorList>
    </citation>
    <scope>NUCLEOTIDE SEQUENCE [LARGE SCALE GENOMIC DNA]</scope>
    <source>
        <strain evidence="5">MN2024</strain>
        <tissue evidence="5">Gills</tissue>
    </source>
</reference>